<proteinExistence type="inferred from homology"/>
<dbReference type="RefSeq" id="WP_217636900.1">
    <property type="nucleotide sequence ID" value="NZ_FNHB01000006.1"/>
</dbReference>
<keyword evidence="3" id="KW-0862">Zinc</keyword>
<dbReference type="InterPro" id="IPR001424">
    <property type="entry name" value="SOD_Cu_Zn_dom"/>
</dbReference>
<dbReference type="Gene3D" id="2.60.40.200">
    <property type="entry name" value="Superoxide dismutase, copper/zinc binding domain"/>
    <property type="match status" value="1"/>
</dbReference>
<evidence type="ECO:0000259" key="4">
    <source>
        <dbReference type="Pfam" id="PF00080"/>
    </source>
</evidence>
<reference evidence="5 6" key="1">
    <citation type="submission" date="2016-10" db="EMBL/GenBank/DDBJ databases">
        <authorList>
            <person name="de Groot N.N."/>
        </authorList>
    </citation>
    <scope>NUCLEOTIDE SEQUENCE [LARGE SCALE GENOMIC DNA]</scope>
    <source>
        <strain evidence="5 6">DSM 1736</strain>
    </source>
</reference>
<keyword evidence="6" id="KW-1185">Reference proteome</keyword>
<dbReference type="EMBL" id="FNHB01000006">
    <property type="protein sequence ID" value="SDM62884.1"/>
    <property type="molecule type" value="Genomic_DNA"/>
</dbReference>
<sequence>MTSSKRHSPASGKQSCQCWQCKAFAQCWPETGMPTRTAIARIKGGPLAPAIRGIVIFRDIPGGTEVSADVSGLPPFRPGQNNKPQIGPHGFHLHENCSCKVGDPADPFTAAGSHWNPGNQPHGNHAGDFPALFSNHGRAKMTFFTDKFNVDDIIDKTVIIHQSPDDYRTQPTGDSGLRLACGIVRWARHLSDV</sequence>
<keyword evidence="3" id="KW-0479">Metal-binding</keyword>
<accession>A0A1G9USM5</accession>
<dbReference type="InterPro" id="IPR024134">
    <property type="entry name" value="SOD_Cu/Zn_/chaperone"/>
</dbReference>
<evidence type="ECO:0000313" key="6">
    <source>
        <dbReference type="Proteomes" id="UP000214880"/>
    </source>
</evidence>
<dbReference type="InterPro" id="IPR036423">
    <property type="entry name" value="SOD-like_Cu/Zn_dom_sf"/>
</dbReference>
<dbReference type="Proteomes" id="UP000214880">
    <property type="component" value="Unassembled WGS sequence"/>
</dbReference>
<dbReference type="STRING" id="146817.SAMN04488502_10648"/>
<comment type="cofactor">
    <cofactor evidence="3">
        <name>Zn(2+)</name>
        <dbReference type="ChEBI" id="CHEBI:29105"/>
    </cofactor>
    <text evidence="3">Binds 1 zinc ion per subunit.</text>
</comment>
<comment type="catalytic activity">
    <reaction evidence="3">
        <text>2 superoxide + 2 H(+) = H2O2 + O2</text>
        <dbReference type="Rhea" id="RHEA:20696"/>
        <dbReference type="ChEBI" id="CHEBI:15378"/>
        <dbReference type="ChEBI" id="CHEBI:15379"/>
        <dbReference type="ChEBI" id="CHEBI:16240"/>
        <dbReference type="ChEBI" id="CHEBI:18421"/>
        <dbReference type="EC" id="1.15.1.1"/>
    </reaction>
</comment>
<name>A0A1G9USM5_9FIRM</name>
<evidence type="ECO:0000256" key="2">
    <source>
        <dbReference type="ARBA" id="ARBA00024900"/>
    </source>
</evidence>
<evidence type="ECO:0000256" key="3">
    <source>
        <dbReference type="RuleBase" id="RU000393"/>
    </source>
</evidence>
<comment type="similarity">
    <text evidence="1 3">Belongs to the Cu-Zn superoxide dismutase family.</text>
</comment>
<keyword evidence="3" id="KW-0560">Oxidoreductase</keyword>
<dbReference type="AlphaFoldDB" id="A0A1G9USM5"/>
<dbReference type="Pfam" id="PF00080">
    <property type="entry name" value="Sod_Cu"/>
    <property type="match status" value="1"/>
</dbReference>
<organism evidence="5 6">
    <name type="scientific">Dendrosporobacter quercicolus</name>
    <dbReference type="NCBI Taxonomy" id="146817"/>
    <lineage>
        <taxon>Bacteria</taxon>
        <taxon>Bacillati</taxon>
        <taxon>Bacillota</taxon>
        <taxon>Negativicutes</taxon>
        <taxon>Selenomonadales</taxon>
        <taxon>Sporomusaceae</taxon>
        <taxon>Dendrosporobacter</taxon>
    </lineage>
</organism>
<dbReference type="GO" id="GO:0005507">
    <property type="term" value="F:copper ion binding"/>
    <property type="evidence" value="ECO:0007669"/>
    <property type="project" value="InterPro"/>
</dbReference>
<evidence type="ECO:0000256" key="1">
    <source>
        <dbReference type="ARBA" id="ARBA00010457"/>
    </source>
</evidence>
<dbReference type="PANTHER" id="PTHR10003">
    <property type="entry name" value="SUPEROXIDE DISMUTASE CU-ZN -RELATED"/>
    <property type="match status" value="1"/>
</dbReference>
<dbReference type="PROSITE" id="PS00332">
    <property type="entry name" value="SOD_CU_ZN_2"/>
    <property type="match status" value="1"/>
</dbReference>
<dbReference type="EC" id="1.15.1.1" evidence="3"/>
<comment type="function">
    <text evidence="2">Destroys radicals which are normally produced within the cells and which are toxic to biological systems. May play a role in favoring mycobacterial survival in phagocytes.</text>
</comment>
<protein>
    <recommendedName>
        <fullName evidence="3">Superoxide dismutase [Cu-Zn]</fullName>
        <ecNumber evidence="3">1.15.1.1</ecNumber>
    </recommendedName>
</protein>
<keyword evidence="3" id="KW-0186">Copper</keyword>
<feature type="domain" description="Superoxide dismutase copper/zinc binding" evidence="4">
    <location>
        <begin position="52"/>
        <end position="184"/>
    </location>
</feature>
<comment type="cofactor">
    <cofactor evidence="3">
        <name>Cu cation</name>
        <dbReference type="ChEBI" id="CHEBI:23378"/>
    </cofactor>
    <text evidence="3">Binds 1 copper ion per subunit.</text>
</comment>
<dbReference type="GO" id="GO:0004784">
    <property type="term" value="F:superoxide dismutase activity"/>
    <property type="evidence" value="ECO:0007669"/>
    <property type="project" value="UniProtKB-EC"/>
</dbReference>
<evidence type="ECO:0000313" key="5">
    <source>
        <dbReference type="EMBL" id="SDM62884.1"/>
    </source>
</evidence>
<dbReference type="InterPro" id="IPR018152">
    <property type="entry name" value="SOD_Cu/Zn_BS"/>
</dbReference>
<gene>
    <name evidence="5" type="ORF">SAMN04488502_10648</name>
</gene>
<dbReference type="SUPFAM" id="SSF49329">
    <property type="entry name" value="Cu,Zn superoxide dismutase-like"/>
    <property type="match status" value="1"/>
</dbReference>